<dbReference type="Proteomes" id="UP001054945">
    <property type="component" value="Unassembled WGS sequence"/>
</dbReference>
<proteinExistence type="predicted"/>
<gene>
    <name evidence="2" type="ORF">CEXT_181491</name>
</gene>
<keyword evidence="3" id="KW-1185">Reference proteome</keyword>
<reference evidence="2 3" key="1">
    <citation type="submission" date="2021-06" db="EMBL/GenBank/DDBJ databases">
        <title>Caerostris extrusa draft genome.</title>
        <authorList>
            <person name="Kono N."/>
            <person name="Arakawa K."/>
        </authorList>
    </citation>
    <scope>NUCLEOTIDE SEQUENCE [LARGE SCALE GENOMIC DNA]</scope>
</reference>
<evidence type="ECO:0000256" key="1">
    <source>
        <dbReference type="SAM" id="MobiDB-lite"/>
    </source>
</evidence>
<feature type="region of interest" description="Disordered" evidence="1">
    <location>
        <begin position="32"/>
        <end position="56"/>
    </location>
</feature>
<feature type="compositionally biased region" description="Low complexity" evidence="1">
    <location>
        <begin position="46"/>
        <end position="56"/>
    </location>
</feature>
<evidence type="ECO:0000313" key="3">
    <source>
        <dbReference type="Proteomes" id="UP001054945"/>
    </source>
</evidence>
<protein>
    <submittedName>
        <fullName evidence="2">Uncharacterized protein</fullName>
    </submittedName>
</protein>
<dbReference type="AlphaFoldDB" id="A0AAV4REE0"/>
<comment type="caution">
    <text evidence="2">The sequence shown here is derived from an EMBL/GenBank/DDBJ whole genome shotgun (WGS) entry which is preliminary data.</text>
</comment>
<evidence type="ECO:0000313" key="2">
    <source>
        <dbReference type="EMBL" id="GIY20678.1"/>
    </source>
</evidence>
<organism evidence="2 3">
    <name type="scientific">Caerostris extrusa</name>
    <name type="common">Bark spider</name>
    <name type="synonym">Caerostris bankana</name>
    <dbReference type="NCBI Taxonomy" id="172846"/>
    <lineage>
        <taxon>Eukaryota</taxon>
        <taxon>Metazoa</taxon>
        <taxon>Ecdysozoa</taxon>
        <taxon>Arthropoda</taxon>
        <taxon>Chelicerata</taxon>
        <taxon>Arachnida</taxon>
        <taxon>Araneae</taxon>
        <taxon>Araneomorphae</taxon>
        <taxon>Entelegynae</taxon>
        <taxon>Araneoidea</taxon>
        <taxon>Araneidae</taxon>
        <taxon>Caerostris</taxon>
    </lineage>
</organism>
<accession>A0AAV4REE0</accession>
<sequence>MLRQIRQCTRSSSADDSIATSCSTVASRVPPHLRSIHQPQIKEPSRSALRRSSGSRAGIRRLRGDFCQIDVFISPKIDSGQIRCDAPVCLEQTRNDLSFRSGGG</sequence>
<name>A0AAV4REE0_CAEEX</name>
<dbReference type="EMBL" id="BPLR01007918">
    <property type="protein sequence ID" value="GIY20678.1"/>
    <property type="molecule type" value="Genomic_DNA"/>
</dbReference>